<sequence>MSETRGYLSRPDGERLAWRQVAGAGPTLVWLGGFRSDMAGTKAEALADWALAQGRAYLRFDYLGHGESGGDFQAKGTITRWREDALAVLDELVEGPAVLVGSSMGGWIACLAAMARPQRVSALVLVAPAPDFTEKLMAPEIPPEGQAALRQDGVWLRPSDYGEPYPITRALLEDGARWSILPGPVPIEVPVRILQGGDDPDVPWRHALELTQGLKSADVAFTLIKDGDHRLSRPQDIERLLAAVAEVAG</sequence>
<dbReference type="EMBL" id="QFYP01000001">
    <property type="protein sequence ID" value="RAK58916.1"/>
    <property type="molecule type" value="Genomic_DNA"/>
</dbReference>
<accession>A0A328AZ17</accession>
<evidence type="ECO:0000256" key="10">
    <source>
        <dbReference type="ARBA" id="ARBA00047409"/>
    </source>
</evidence>
<dbReference type="InterPro" id="IPR029058">
    <property type="entry name" value="AB_hydrolase_fold"/>
</dbReference>
<keyword evidence="2 13" id="KW-0378">Hydrolase</keyword>
<protein>
    <recommendedName>
        <fullName evidence="5">Palmitoyl-protein thioesterase ABHD10, mitochondrial</fullName>
        <ecNumber evidence="4">3.1.1.93</ecNumber>
        <ecNumber evidence="1">3.1.2.22</ecNumber>
    </recommendedName>
    <alternativeName>
        <fullName evidence="7">Acyl-protein thioesterase ABHD10</fullName>
    </alternativeName>
    <alternativeName>
        <fullName evidence="8">Alpha/beta hydrolase domain-containing protein 10</fullName>
    </alternativeName>
    <alternativeName>
        <fullName evidence="6">Mycophenolic acid acyl-glucuronide esterase, mitochondrial</fullName>
    </alternativeName>
</protein>
<evidence type="ECO:0000259" key="12">
    <source>
        <dbReference type="Pfam" id="PF12146"/>
    </source>
</evidence>
<dbReference type="RefSeq" id="WP_111456209.1">
    <property type="nucleotide sequence ID" value="NZ_QFYP01000001.1"/>
</dbReference>
<reference evidence="14" key="1">
    <citation type="submission" date="2018-05" db="EMBL/GenBank/DDBJ databases">
        <authorList>
            <person name="Li X."/>
        </authorList>
    </citation>
    <scope>NUCLEOTIDE SEQUENCE [LARGE SCALE GENOMIC DNA]</scope>
    <source>
        <strain evidence="14">HKS-05</strain>
    </source>
</reference>
<evidence type="ECO:0000313" key="14">
    <source>
        <dbReference type="Proteomes" id="UP000249842"/>
    </source>
</evidence>
<dbReference type="AlphaFoldDB" id="A0A328AZ17"/>
<keyword evidence="14" id="KW-1185">Reference proteome</keyword>
<evidence type="ECO:0000256" key="6">
    <source>
        <dbReference type="ARBA" id="ARBA00041520"/>
    </source>
</evidence>
<evidence type="ECO:0000313" key="13">
    <source>
        <dbReference type="EMBL" id="RAK58916.1"/>
    </source>
</evidence>
<dbReference type="PANTHER" id="PTHR16138">
    <property type="entry name" value="MYCOPHENOLIC ACID ACYL-GLUCURONIDE ESTERASE, MITOCHONDRIAL"/>
    <property type="match status" value="1"/>
</dbReference>
<dbReference type="InterPro" id="IPR052382">
    <property type="entry name" value="ABHD10_acyl-thioesterase"/>
</dbReference>
<evidence type="ECO:0000256" key="2">
    <source>
        <dbReference type="ARBA" id="ARBA00022801"/>
    </source>
</evidence>
<evidence type="ECO:0000256" key="3">
    <source>
        <dbReference type="ARBA" id="ARBA00022946"/>
    </source>
</evidence>
<dbReference type="EC" id="3.1.1.93" evidence="4"/>
<dbReference type="GO" id="GO:0008474">
    <property type="term" value="F:palmitoyl-(protein) hydrolase activity"/>
    <property type="evidence" value="ECO:0007669"/>
    <property type="project" value="UniProtKB-EC"/>
</dbReference>
<name>A0A328AZ17_9CAUL</name>
<comment type="caution">
    <text evidence="13">The sequence shown here is derived from an EMBL/GenBank/DDBJ whole genome shotgun (WGS) entry which is preliminary data.</text>
</comment>
<evidence type="ECO:0000256" key="11">
    <source>
        <dbReference type="ARBA" id="ARBA00047972"/>
    </source>
</evidence>
<evidence type="ECO:0000256" key="8">
    <source>
        <dbReference type="ARBA" id="ARBA00042704"/>
    </source>
</evidence>
<dbReference type="Proteomes" id="UP000249842">
    <property type="component" value="Unassembled WGS sequence"/>
</dbReference>
<gene>
    <name evidence="13" type="ORF">DJ021_03415</name>
</gene>
<comment type="function">
    <text evidence="9">Acts as an acyl-protein thioesterase that hydrolyzes fatty acids from acylated residues in proteins. Regulates the mitochondrial S-depalmitoylation of the nucleophilic active site residue of peroxiredoxin-5/PRDX5, a key antioxidant protein, therefore modulating mitochondrial antioxidant ability. Also catalyzes the deglucuronidation of mycophenolic acid acyl-glucuronide, an active metabolite of the immunosuppressant drug mycophenolate.</text>
</comment>
<evidence type="ECO:0000256" key="9">
    <source>
        <dbReference type="ARBA" id="ARBA00046047"/>
    </source>
</evidence>
<dbReference type="OrthoDB" id="9813296at2"/>
<keyword evidence="3" id="KW-0809">Transit peptide</keyword>
<comment type="catalytic activity">
    <reaction evidence="11">
        <text>mycophenolic acid O-acyl-beta-D-glucuronide + H2O = mycophenolate + D-glucuronate + H(+)</text>
        <dbReference type="Rhea" id="RHEA:34179"/>
        <dbReference type="ChEBI" id="CHEBI:15377"/>
        <dbReference type="ChEBI" id="CHEBI:15378"/>
        <dbReference type="ChEBI" id="CHEBI:58720"/>
        <dbReference type="ChEBI" id="CHEBI:62932"/>
        <dbReference type="ChEBI" id="CHEBI:66982"/>
        <dbReference type="EC" id="3.1.1.93"/>
    </reaction>
    <physiologicalReaction direction="left-to-right" evidence="11">
        <dbReference type="Rhea" id="RHEA:34180"/>
    </physiologicalReaction>
</comment>
<dbReference type="GO" id="GO:0102390">
    <property type="term" value="F:mycophenolic acid acyl-glucuronide esterase activity"/>
    <property type="evidence" value="ECO:0007669"/>
    <property type="project" value="UniProtKB-EC"/>
</dbReference>
<dbReference type="SUPFAM" id="SSF53474">
    <property type="entry name" value="alpha/beta-Hydrolases"/>
    <property type="match status" value="1"/>
</dbReference>
<comment type="catalytic activity">
    <reaction evidence="10">
        <text>S-hexadecanoyl-L-cysteinyl-[protein] + H2O = L-cysteinyl-[protein] + hexadecanoate + H(+)</text>
        <dbReference type="Rhea" id="RHEA:19233"/>
        <dbReference type="Rhea" id="RHEA-COMP:10131"/>
        <dbReference type="Rhea" id="RHEA-COMP:11032"/>
        <dbReference type="ChEBI" id="CHEBI:7896"/>
        <dbReference type="ChEBI" id="CHEBI:15377"/>
        <dbReference type="ChEBI" id="CHEBI:15378"/>
        <dbReference type="ChEBI" id="CHEBI:29950"/>
        <dbReference type="ChEBI" id="CHEBI:74151"/>
        <dbReference type="EC" id="3.1.2.22"/>
    </reaction>
    <physiologicalReaction direction="left-to-right" evidence="10">
        <dbReference type="Rhea" id="RHEA:19234"/>
    </physiologicalReaction>
</comment>
<dbReference type="InterPro" id="IPR000073">
    <property type="entry name" value="AB_hydrolase_1"/>
</dbReference>
<organism evidence="13 14">
    <name type="scientific">Phenylobacterium hankyongense</name>
    <dbReference type="NCBI Taxonomy" id="1813876"/>
    <lineage>
        <taxon>Bacteria</taxon>
        <taxon>Pseudomonadati</taxon>
        <taxon>Pseudomonadota</taxon>
        <taxon>Alphaproteobacteria</taxon>
        <taxon>Caulobacterales</taxon>
        <taxon>Caulobacteraceae</taxon>
        <taxon>Phenylobacterium</taxon>
    </lineage>
</organism>
<proteinExistence type="predicted"/>
<evidence type="ECO:0000256" key="7">
    <source>
        <dbReference type="ARBA" id="ARBA00042645"/>
    </source>
</evidence>
<evidence type="ECO:0000256" key="1">
    <source>
        <dbReference type="ARBA" id="ARBA00012423"/>
    </source>
</evidence>
<dbReference type="EC" id="3.1.2.22" evidence="1"/>
<dbReference type="Pfam" id="PF12146">
    <property type="entry name" value="Hydrolase_4"/>
    <property type="match status" value="1"/>
</dbReference>
<dbReference type="InterPro" id="IPR022742">
    <property type="entry name" value="Hydrolase_4"/>
</dbReference>
<evidence type="ECO:0000256" key="4">
    <source>
        <dbReference type="ARBA" id="ARBA00039132"/>
    </source>
</evidence>
<evidence type="ECO:0000256" key="5">
    <source>
        <dbReference type="ARBA" id="ARBA00039314"/>
    </source>
</evidence>
<feature type="domain" description="Serine aminopeptidase S33" evidence="12">
    <location>
        <begin position="43"/>
        <end position="139"/>
    </location>
</feature>
<dbReference type="Gene3D" id="3.40.50.1820">
    <property type="entry name" value="alpha/beta hydrolase"/>
    <property type="match status" value="1"/>
</dbReference>
<dbReference type="PANTHER" id="PTHR16138:SF7">
    <property type="entry name" value="PALMITOYL-PROTEIN THIOESTERASE ABHD10, MITOCHONDRIAL"/>
    <property type="match status" value="1"/>
</dbReference>
<dbReference type="PRINTS" id="PR00111">
    <property type="entry name" value="ABHYDROLASE"/>
</dbReference>